<protein>
    <recommendedName>
        <fullName evidence="11 15">Leucyl/phenylalanyl-tRNA--protein transferase</fullName>
        <ecNumber evidence="10 15">2.3.2.6</ecNumber>
    </recommendedName>
    <alternativeName>
        <fullName evidence="12 15">L/F-transferase</fullName>
    </alternativeName>
    <alternativeName>
        <fullName evidence="13 15">Leucyltransferase</fullName>
    </alternativeName>
    <alternativeName>
        <fullName evidence="14 15">Phenyalanyltransferase</fullName>
    </alternativeName>
</protein>
<dbReference type="HOGENOM" id="CLU_075045_0_0_7"/>
<dbReference type="PANTHER" id="PTHR30098:SF2">
    <property type="entry name" value="LEUCYL_PHENYLALANYL-TRNA--PROTEIN TRANSFERASE"/>
    <property type="match status" value="1"/>
</dbReference>
<evidence type="ECO:0000256" key="15">
    <source>
        <dbReference type="HAMAP-Rule" id="MF_00688"/>
    </source>
</evidence>
<dbReference type="eggNOG" id="COG2360">
    <property type="taxonomic scope" value="Bacteria"/>
</dbReference>
<dbReference type="FunFam" id="3.30.70.3550:FF:000001">
    <property type="entry name" value="Leucyl/phenylalanyl-tRNA--protein transferase"/>
    <property type="match status" value="1"/>
</dbReference>
<comment type="similarity">
    <text evidence="9 15">Belongs to the L/F-transferase family.</text>
</comment>
<dbReference type="Pfam" id="PF03588">
    <property type="entry name" value="Leu_Phe_trans"/>
    <property type="match status" value="1"/>
</dbReference>
<evidence type="ECO:0000256" key="8">
    <source>
        <dbReference type="ARBA" id="ARBA00054043"/>
    </source>
</evidence>
<comment type="catalytic activity">
    <reaction evidence="5 15">
        <text>L-phenylalanyl-tRNA(Phe) + an N-terminal L-alpha-aminoacyl-[protein] = an N-terminal L-phenylalanyl-L-alpha-aminoacyl-[protein] + tRNA(Phe)</text>
        <dbReference type="Rhea" id="RHEA:43632"/>
        <dbReference type="Rhea" id="RHEA-COMP:9668"/>
        <dbReference type="Rhea" id="RHEA-COMP:9699"/>
        <dbReference type="Rhea" id="RHEA-COMP:10636"/>
        <dbReference type="Rhea" id="RHEA-COMP:10637"/>
        <dbReference type="ChEBI" id="CHEBI:78442"/>
        <dbReference type="ChEBI" id="CHEBI:78531"/>
        <dbReference type="ChEBI" id="CHEBI:78597"/>
        <dbReference type="ChEBI" id="CHEBI:83561"/>
        <dbReference type="EC" id="2.3.2.6"/>
    </reaction>
</comment>
<dbReference type="EMBL" id="CP003333">
    <property type="protein sequence ID" value="AFL68981.1"/>
    <property type="molecule type" value="Genomic_DNA"/>
</dbReference>
<gene>
    <name evidence="15" type="primary">aat</name>
    <name evidence="16" type="ordered locus">Sulba_1693</name>
</gene>
<evidence type="ECO:0000256" key="7">
    <source>
        <dbReference type="ARBA" id="ARBA00051538"/>
    </source>
</evidence>
<dbReference type="Gene3D" id="3.30.70.3550">
    <property type="entry name" value="Leucyl/phenylalanyl-tRNA-protein transferase, N-terminal domain"/>
    <property type="match status" value="1"/>
</dbReference>
<evidence type="ECO:0000256" key="1">
    <source>
        <dbReference type="ARBA" id="ARBA00004496"/>
    </source>
</evidence>
<evidence type="ECO:0000313" key="16">
    <source>
        <dbReference type="EMBL" id="AFL68981.1"/>
    </source>
</evidence>
<keyword evidence="17" id="KW-1185">Reference proteome</keyword>
<evidence type="ECO:0000256" key="13">
    <source>
        <dbReference type="ARBA" id="ARBA00077165"/>
    </source>
</evidence>
<dbReference type="EC" id="2.3.2.6" evidence="10 15"/>
<accession>I3XYF7</accession>
<evidence type="ECO:0000256" key="5">
    <source>
        <dbReference type="ARBA" id="ARBA00050607"/>
    </source>
</evidence>
<evidence type="ECO:0000256" key="11">
    <source>
        <dbReference type="ARBA" id="ARBA00074372"/>
    </source>
</evidence>
<evidence type="ECO:0000256" key="14">
    <source>
        <dbReference type="ARBA" id="ARBA00083640"/>
    </source>
</evidence>
<proteinExistence type="inferred from homology"/>
<dbReference type="Gene3D" id="3.40.630.70">
    <property type="entry name" value="Leucyl/phenylalanyl-tRNA-protein transferase, C-terminal domain"/>
    <property type="match status" value="1"/>
</dbReference>
<keyword evidence="3 15" id="KW-0808">Transferase</keyword>
<dbReference type="PATRIC" id="fig|760154.4.peg.1694"/>
<comment type="catalytic activity">
    <reaction evidence="6 15">
        <text>N-terminal L-arginyl-[protein] + L-leucyl-tRNA(Leu) = N-terminal L-leucyl-L-arginyl-[protein] + tRNA(Leu) + H(+)</text>
        <dbReference type="Rhea" id="RHEA:50416"/>
        <dbReference type="Rhea" id="RHEA-COMP:9613"/>
        <dbReference type="Rhea" id="RHEA-COMP:9622"/>
        <dbReference type="Rhea" id="RHEA-COMP:12672"/>
        <dbReference type="Rhea" id="RHEA-COMP:12673"/>
        <dbReference type="ChEBI" id="CHEBI:15378"/>
        <dbReference type="ChEBI" id="CHEBI:64719"/>
        <dbReference type="ChEBI" id="CHEBI:78442"/>
        <dbReference type="ChEBI" id="CHEBI:78494"/>
        <dbReference type="ChEBI" id="CHEBI:133044"/>
        <dbReference type="EC" id="2.3.2.6"/>
    </reaction>
</comment>
<dbReference type="KEGG" id="sba:Sulba_1693"/>
<evidence type="ECO:0000256" key="12">
    <source>
        <dbReference type="ARBA" id="ARBA00077136"/>
    </source>
</evidence>
<dbReference type="InterPro" id="IPR016181">
    <property type="entry name" value="Acyl_CoA_acyltransferase"/>
</dbReference>
<evidence type="ECO:0000256" key="2">
    <source>
        <dbReference type="ARBA" id="ARBA00022490"/>
    </source>
</evidence>
<dbReference type="PANTHER" id="PTHR30098">
    <property type="entry name" value="LEUCYL/PHENYLALANYL-TRNA--PROTEIN TRANSFERASE"/>
    <property type="match status" value="1"/>
</dbReference>
<evidence type="ECO:0000256" key="6">
    <source>
        <dbReference type="ARBA" id="ARBA00050652"/>
    </source>
</evidence>
<dbReference type="GO" id="GO:0008914">
    <property type="term" value="F:leucyl-tRNA--protein transferase activity"/>
    <property type="evidence" value="ECO:0007669"/>
    <property type="project" value="UniProtKB-UniRule"/>
</dbReference>
<evidence type="ECO:0000256" key="3">
    <source>
        <dbReference type="ARBA" id="ARBA00022679"/>
    </source>
</evidence>
<dbReference type="InterPro" id="IPR042203">
    <property type="entry name" value="Leu/Phe-tRNA_Trfase_C"/>
</dbReference>
<dbReference type="GO" id="GO:0005737">
    <property type="term" value="C:cytoplasm"/>
    <property type="evidence" value="ECO:0007669"/>
    <property type="project" value="UniProtKB-SubCell"/>
</dbReference>
<evidence type="ECO:0000256" key="4">
    <source>
        <dbReference type="ARBA" id="ARBA00023315"/>
    </source>
</evidence>
<comment type="subcellular location">
    <subcellularLocation>
        <location evidence="1 15">Cytoplasm</location>
    </subcellularLocation>
</comment>
<dbReference type="Proteomes" id="UP000006176">
    <property type="component" value="Chromosome"/>
</dbReference>
<dbReference type="InterPro" id="IPR042221">
    <property type="entry name" value="Leu/Phe-tRNA_Trfase_N"/>
</dbReference>
<dbReference type="SUPFAM" id="SSF55729">
    <property type="entry name" value="Acyl-CoA N-acyltransferases (Nat)"/>
    <property type="match status" value="1"/>
</dbReference>
<dbReference type="InterPro" id="IPR004616">
    <property type="entry name" value="Leu/Phe-tRNA_Trfase"/>
</dbReference>
<evidence type="ECO:0000256" key="9">
    <source>
        <dbReference type="ARBA" id="ARBA00061535"/>
    </source>
</evidence>
<comment type="function">
    <text evidence="8 15">Functions in the N-end rule pathway of protein degradation where it conjugates Leu, Phe and, less efficiently, Met from aminoacyl-tRNAs to the N-termini of proteins containing an N-terminal arginine or lysine.</text>
</comment>
<keyword evidence="4 15" id="KW-0012">Acyltransferase</keyword>
<name>I3XYF7_SULBS</name>
<dbReference type="GO" id="GO:0030163">
    <property type="term" value="P:protein catabolic process"/>
    <property type="evidence" value="ECO:0007669"/>
    <property type="project" value="UniProtKB-UniRule"/>
</dbReference>
<dbReference type="HAMAP" id="MF_00688">
    <property type="entry name" value="Leu_Phe_trans"/>
    <property type="match status" value="1"/>
</dbReference>
<dbReference type="AlphaFoldDB" id="I3XYF7"/>
<keyword evidence="2 15" id="KW-0963">Cytoplasm</keyword>
<evidence type="ECO:0000313" key="17">
    <source>
        <dbReference type="Proteomes" id="UP000006176"/>
    </source>
</evidence>
<dbReference type="NCBIfam" id="TIGR00667">
    <property type="entry name" value="aat"/>
    <property type="match status" value="1"/>
</dbReference>
<comment type="catalytic activity">
    <reaction evidence="7 15">
        <text>N-terminal L-lysyl-[protein] + L-leucyl-tRNA(Leu) = N-terminal L-leucyl-L-lysyl-[protein] + tRNA(Leu) + H(+)</text>
        <dbReference type="Rhea" id="RHEA:12340"/>
        <dbReference type="Rhea" id="RHEA-COMP:9613"/>
        <dbReference type="Rhea" id="RHEA-COMP:9622"/>
        <dbReference type="Rhea" id="RHEA-COMP:12670"/>
        <dbReference type="Rhea" id="RHEA-COMP:12671"/>
        <dbReference type="ChEBI" id="CHEBI:15378"/>
        <dbReference type="ChEBI" id="CHEBI:65249"/>
        <dbReference type="ChEBI" id="CHEBI:78442"/>
        <dbReference type="ChEBI" id="CHEBI:78494"/>
        <dbReference type="ChEBI" id="CHEBI:133043"/>
        <dbReference type="EC" id="2.3.2.6"/>
    </reaction>
</comment>
<reference evidence="16 17" key="1">
    <citation type="submission" date="2012-06" db="EMBL/GenBank/DDBJ databases">
        <title>Complete sequence of Sulfurospirillum barnesii SES-3.</title>
        <authorList>
            <consortium name="US DOE Joint Genome Institute"/>
            <person name="Lucas S."/>
            <person name="Han J."/>
            <person name="Lapidus A."/>
            <person name="Cheng J.-F."/>
            <person name="Goodwin L."/>
            <person name="Pitluck S."/>
            <person name="Peters L."/>
            <person name="Ovchinnikova G."/>
            <person name="Lu M."/>
            <person name="Detter J.C."/>
            <person name="Han C."/>
            <person name="Tapia R."/>
            <person name="Land M."/>
            <person name="Hauser L."/>
            <person name="Kyrpides N."/>
            <person name="Ivanova N."/>
            <person name="Pagani I."/>
            <person name="Stolz J."/>
            <person name="Arkin A."/>
            <person name="Dehal P."/>
            <person name="Oremland R."/>
            <person name="Saltikov C."/>
            <person name="Basu P."/>
            <person name="Hollibaugh J."/>
            <person name="Newman D."/>
            <person name="Stolyar S."/>
            <person name="Hazen T."/>
            <person name="Woyke T."/>
        </authorList>
    </citation>
    <scope>NUCLEOTIDE SEQUENCE [LARGE SCALE GENOMIC DNA]</scope>
    <source>
        <strain evidence="17">ATCC 700032 / DSM 10660 / SES-3</strain>
    </source>
</reference>
<dbReference type="STRING" id="760154.Sulba_1693"/>
<sequence>MYATSISRQKNSFLVTAVATKILIPQLHPKDYEFPSPLDASDEGLLAWGGDLAPERLLRAYSEGIFPWFNEDDPLLWWSPNPRLILFPDAIKQSKSLLKSMKHFDIRYDTCFERVMRSCWQTRLAKGQKSWINEALIESFCALHVKGFAHSVETFFEGNLVGGLYGLYLGGMFCGESMFSIKTDASKSALVGLCRKVKSLGGDFIDCQLPTEHLKSLGAIERSREVFLKMTQETLNKNGLKEGTW</sequence>
<evidence type="ECO:0000256" key="10">
    <source>
        <dbReference type="ARBA" id="ARBA00066767"/>
    </source>
</evidence>
<organism evidence="16 17">
    <name type="scientific">Sulfurospirillum barnesii (strain ATCC 700032 / DSM 10660 / SES-3)</name>
    <dbReference type="NCBI Taxonomy" id="760154"/>
    <lineage>
        <taxon>Bacteria</taxon>
        <taxon>Pseudomonadati</taxon>
        <taxon>Campylobacterota</taxon>
        <taxon>Epsilonproteobacteria</taxon>
        <taxon>Campylobacterales</taxon>
        <taxon>Sulfurospirillaceae</taxon>
        <taxon>Sulfurospirillum</taxon>
    </lineage>
</organism>